<evidence type="ECO:0008006" key="4">
    <source>
        <dbReference type="Google" id="ProtNLM"/>
    </source>
</evidence>
<dbReference type="PROSITE" id="PS51257">
    <property type="entry name" value="PROKAR_LIPOPROTEIN"/>
    <property type="match status" value="1"/>
</dbReference>
<proteinExistence type="predicted"/>
<evidence type="ECO:0000313" key="2">
    <source>
        <dbReference type="EMBL" id="MFD1031040.1"/>
    </source>
</evidence>
<sequence>MKRIFLIVFLSLVSVFILSACGNVEKAQHIEVYVIEILEENAEGFSEMTGYKKVNAITNTEASENHVETDIKAIEDFYDTEGNYIRTEIIHSRFDKSHITKAEDSEERKEEIKEPSTILIQDDSIEHFKLENMTKEEKEKVKEHVLSFMDML</sequence>
<dbReference type="Proteomes" id="UP001597109">
    <property type="component" value="Unassembled WGS sequence"/>
</dbReference>
<feature type="signal peptide" evidence="1">
    <location>
        <begin position="1"/>
        <end position="20"/>
    </location>
</feature>
<evidence type="ECO:0000313" key="3">
    <source>
        <dbReference type="Proteomes" id="UP001597109"/>
    </source>
</evidence>
<dbReference type="EMBL" id="JBHTKI010000008">
    <property type="protein sequence ID" value="MFD1031040.1"/>
    <property type="molecule type" value="Genomic_DNA"/>
</dbReference>
<keyword evidence="3" id="KW-1185">Reference proteome</keyword>
<comment type="caution">
    <text evidence="2">The sequence shown here is derived from an EMBL/GenBank/DDBJ whole genome shotgun (WGS) entry which is preliminary data.</text>
</comment>
<dbReference type="RefSeq" id="WP_144837483.1">
    <property type="nucleotide sequence ID" value="NZ_JBHTKI010000008.1"/>
</dbReference>
<evidence type="ECO:0000256" key="1">
    <source>
        <dbReference type="SAM" id="SignalP"/>
    </source>
</evidence>
<keyword evidence="1" id="KW-0732">Signal</keyword>
<organism evidence="2 3">
    <name type="scientific">Metaplanococcus flavidus</name>
    <dbReference type="NCBI Taxonomy" id="569883"/>
    <lineage>
        <taxon>Bacteria</taxon>
        <taxon>Bacillati</taxon>
        <taxon>Bacillota</taxon>
        <taxon>Bacilli</taxon>
        <taxon>Bacillales</taxon>
        <taxon>Caryophanaceae</taxon>
        <taxon>Metaplanococcus</taxon>
    </lineage>
</organism>
<name>A0ABW3LAB7_9BACL</name>
<feature type="chain" id="PRO_5047541167" description="Lipoprotein" evidence="1">
    <location>
        <begin position="21"/>
        <end position="152"/>
    </location>
</feature>
<reference evidence="3" key="1">
    <citation type="journal article" date="2019" name="Int. J. Syst. Evol. Microbiol.">
        <title>The Global Catalogue of Microorganisms (GCM) 10K type strain sequencing project: providing services to taxonomists for standard genome sequencing and annotation.</title>
        <authorList>
            <consortium name="The Broad Institute Genomics Platform"/>
            <consortium name="The Broad Institute Genome Sequencing Center for Infectious Disease"/>
            <person name="Wu L."/>
            <person name="Ma J."/>
        </authorList>
    </citation>
    <scope>NUCLEOTIDE SEQUENCE [LARGE SCALE GENOMIC DNA]</scope>
    <source>
        <strain evidence="3">CCUG 56756</strain>
    </source>
</reference>
<gene>
    <name evidence="2" type="ORF">ACFQ1X_06295</name>
</gene>
<accession>A0ABW3LAB7</accession>
<protein>
    <recommendedName>
        <fullName evidence="4">Lipoprotein</fullName>
    </recommendedName>
</protein>